<reference evidence="3" key="1">
    <citation type="journal article" date="2019" name="Int. J. Syst. Evol. Microbiol.">
        <title>The Global Catalogue of Microorganisms (GCM) 10K type strain sequencing project: providing services to taxonomists for standard genome sequencing and annotation.</title>
        <authorList>
            <consortium name="The Broad Institute Genomics Platform"/>
            <consortium name="The Broad Institute Genome Sequencing Center for Infectious Disease"/>
            <person name="Wu L."/>
            <person name="Ma J."/>
        </authorList>
    </citation>
    <scope>NUCLEOTIDE SEQUENCE [LARGE SCALE GENOMIC DNA]</scope>
    <source>
        <strain evidence="3">JCM 9918</strain>
    </source>
</reference>
<dbReference type="EMBL" id="JBHSNZ010000012">
    <property type="protein sequence ID" value="MFC5809717.1"/>
    <property type="molecule type" value="Genomic_DNA"/>
</dbReference>
<feature type="region of interest" description="Disordered" evidence="1">
    <location>
        <begin position="162"/>
        <end position="183"/>
    </location>
</feature>
<sequence>MNHGPEEQDPTTGQGLEGRGPDEPAPDDTRADDPTPGETQTNDGTDPDEPRSADAVPGDDRFDAPDPSATDPTGSADSTDSTDSADSTGAGGPKGPRGSNDPHDQDDLHGLDDLPALDDRGGHDGHGDHDGHDGRDDLSGPRGLNGTQPSGAAAELLSFGLSQSASPSAGSGPKGLDGAGSQGLGGFDSDELVLRNLLHQAVSDIEPRDGTLDHLRRAVPARRARKRQAVVGMAAAALFIGTAIPALVHVSNATGSDANPSVVGHGSATHGSEGQSKGQTGGSGSSDGSSGGSKDSGKDSDKGKGDKGKGSSAGVPGGTEATPSAASAALCTSAQLSGSASVGSPDSGGAVYGSFRVSNVSGSSCTVAGAGGVSASPQGAADAARITVANHVAGDAATGLPDPSLALSQVVLEPGAAYEVRFAWVPSEPCPTTGGGTTDGGTGGPDPSPDPTPTQEDPGATADGGSSMSTQLVREDGVADGSVVVSHTAEGGVATYSTGVGNACAGTVYRTGLLTAS</sequence>
<organism evidence="2 3">
    <name type="scientific">Streptomyces heilongjiangensis</name>
    <dbReference type="NCBI Taxonomy" id="945052"/>
    <lineage>
        <taxon>Bacteria</taxon>
        <taxon>Bacillati</taxon>
        <taxon>Actinomycetota</taxon>
        <taxon>Actinomycetes</taxon>
        <taxon>Kitasatosporales</taxon>
        <taxon>Streptomycetaceae</taxon>
        <taxon>Streptomyces</taxon>
    </lineage>
</organism>
<feature type="compositionally biased region" description="Basic and acidic residues" evidence="1">
    <location>
        <begin position="19"/>
        <end position="33"/>
    </location>
</feature>
<evidence type="ECO:0008006" key="4">
    <source>
        <dbReference type="Google" id="ProtNLM"/>
    </source>
</evidence>
<feature type="compositionally biased region" description="Basic and acidic residues" evidence="1">
    <location>
        <begin position="100"/>
        <end position="139"/>
    </location>
</feature>
<feature type="region of interest" description="Disordered" evidence="1">
    <location>
        <begin position="426"/>
        <end position="483"/>
    </location>
</feature>
<feature type="compositionally biased region" description="Gly residues" evidence="1">
    <location>
        <begin position="279"/>
        <end position="291"/>
    </location>
</feature>
<feature type="compositionally biased region" description="Gly residues" evidence="1">
    <location>
        <begin position="172"/>
        <end position="183"/>
    </location>
</feature>
<feature type="compositionally biased region" description="Basic and acidic residues" evidence="1">
    <location>
        <begin position="48"/>
        <end position="64"/>
    </location>
</feature>
<feature type="region of interest" description="Disordered" evidence="1">
    <location>
        <begin position="258"/>
        <end position="323"/>
    </location>
</feature>
<protein>
    <recommendedName>
        <fullName evidence="4">DUF4232 domain-containing protein</fullName>
    </recommendedName>
</protein>
<name>A0ABW1B9Q9_9ACTN</name>
<accession>A0ABW1B9Q9</accession>
<gene>
    <name evidence="2" type="ORF">ACFQGO_19755</name>
</gene>
<dbReference type="RefSeq" id="WP_272171575.1">
    <property type="nucleotide sequence ID" value="NZ_JAQOSL010000033.1"/>
</dbReference>
<comment type="caution">
    <text evidence="2">The sequence shown here is derived from an EMBL/GenBank/DDBJ whole genome shotgun (WGS) entry which is preliminary data.</text>
</comment>
<proteinExistence type="predicted"/>
<keyword evidence="3" id="KW-1185">Reference proteome</keyword>
<feature type="compositionally biased region" description="Gly residues" evidence="1">
    <location>
        <begin position="433"/>
        <end position="444"/>
    </location>
</feature>
<dbReference type="Proteomes" id="UP001596112">
    <property type="component" value="Unassembled WGS sequence"/>
</dbReference>
<feature type="compositionally biased region" description="Low complexity" evidence="1">
    <location>
        <begin position="68"/>
        <end position="88"/>
    </location>
</feature>
<evidence type="ECO:0000313" key="2">
    <source>
        <dbReference type="EMBL" id="MFC5809717.1"/>
    </source>
</evidence>
<feature type="compositionally biased region" description="Basic and acidic residues" evidence="1">
    <location>
        <begin position="295"/>
        <end position="309"/>
    </location>
</feature>
<evidence type="ECO:0000256" key="1">
    <source>
        <dbReference type="SAM" id="MobiDB-lite"/>
    </source>
</evidence>
<feature type="region of interest" description="Disordered" evidence="1">
    <location>
        <begin position="1"/>
        <end position="150"/>
    </location>
</feature>
<evidence type="ECO:0000313" key="3">
    <source>
        <dbReference type="Proteomes" id="UP001596112"/>
    </source>
</evidence>